<reference evidence="1" key="1">
    <citation type="submission" date="2020-03" db="EMBL/GenBank/DDBJ databases">
        <title>The deep terrestrial virosphere.</title>
        <authorList>
            <person name="Holmfeldt K."/>
            <person name="Nilsson E."/>
            <person name="Simone D."/>
            <person name="Lopez-Fernandez M."/>
            <person name="Wu X."/>
            <person name="de Brujin I."/>
            <person name="Lundin D."/>
            <person name="Andersson A."/>
            <person name="Bertilsson S."/>
            <person name="Dopson M."/>
        </authorList>
    </citation>
    <scope>NUCLEOTIDE SEQUENCE</scope>
    <source>
        <strain evidence="1">MM415B04874</strain>
    </source>
</reference>
<accession>A0A6M3LRX6</accession>
<sequence>MHETAMAQRLIDEGRLGPYNGPCCLCGEGSDQRHRVADAIVERVAAGEDAGAVWGEYVWLGELPEWLAEEE</sequence>
<gene>
    <name evidence="1" type="ORF">MM415B04874_0001</name>
</gene>
<organism evidence="1">
    <name type="scientific">viral metagenome</name>
    <dbReference type="NCBI Taxonomy" id="1070528"/>
    <lineage>
        <taxon>unclassified sequences</taxon>
        <taxon>metagenomes</taxon>
        <taxon>organismal metagenomes</taxon>
    </lineage>
</organism>
<proteinExistence type="predicted"/>
<dbReference type="EMBL" id="MT143384">
    <property type="protein sequence ID" value="QJA96264.1"/>
    <property type="molecule type" value="Genomic_DNA"/>
</dbReference>
<evidence type="ECO:0000313" key="1">
    <source>
        <dbReference type="EMBL" id="QJA96264.1"/>
    </source>
</evidence>
<name>A0A6M3LRX6_9ZZZZ</name>
<protein>
    <submittedName>
        <fullName evidence="1">Uncharacterized protein</fullName>
    </submittedName>
</protein>
<dbReference type="AlphaFoldDB" id="A0A6M3LRX6"/>